<dbReference type="AlphaFoldDB" id="A0A0G4FIE5"/>
<proteinExistence type="predicted"/>
<evidence type="ECO:0000313" key="2">
    <source>
        <dbReference type="EMBL" id="CEM13267.1"/>
    </source>
</evidence>
<protein>
    <submittedName>
        <fullName evidence="2">Uncharacterized protein</fullName>
    </submittedName>
</protein>
<reference evidence="2" key="1">
    <citation type="submission" date="2014-11" db="EMBL/GenBank/DDBJ databases">
        <authorList>
            <person name="Otto D Thomas"/>
            <person name="Naeem Raeece"/>
        </authorList>
    </citation>
    <scope>NUCLEOTIDE SEQUENCE</scope>
</reference>
<dbReference type="VEuPathDB" id="CryptoDB:Cvel_17166"/>
<name>A0A0G4FIE5_9ALVE</name>
<organism evidence="2">
    <name type="scientific">Chromera velia CCMP2878</name>
    <dbReference type="NCBI Taxonomy" id="1169474"/>
    <lineage>
        <taxon>Eukaryota</taxon>
        <taxon>Sar</taxon>
        <taxon>Alveolata</taxon>
        <taxon>Colpodellida</taxon>
        <taxon>Chromeraceae</taxon>
        <taxon>Chromera</taxon>
    </lineage>
</organism>
<feature type="compositionally biased region" description="Basic and acidic residues" evidence="1">
    <location>
        <begin position="15"/>
        <end position="32"/>
    </location>
</feature>
<accession>A0A0G4FIE5</accession>
<sequence>MIGECPFKAKLKELISKEKSASARPKGKDVKSKKVSPPRKSPARKSGSISSFSNSDLPDMVSSDESEAEWDALKHLVRRR</sequence>
<gene>
    <name evidence="2" type="ORF">Cvel_17166</name>
</gene>
<dbReference type="EMBL" id="CDMZ01000392">
    <property type="protein sequence ID" value="CEM13267.1"/>
    <property type="molecule type" value="Genomic_DNA"/>
</dbReference>
<evidence type="ECO:0000256" key="1">
    <source>
        <dbReference type="SAM" id="MobiDB-lite"/>
    </source>
</evidence>
<feature type="region of interest" description="Disordered" evidence="1">
    <location>
        <begin position="15"/>
        <end position="68"/>
    </location>
</feature>
<feature type="compositionally biased region" description="Basic residues" evidence="1">
    <location>
        <begin position="33"/>
        <end position="43"/>
    </location>
</feature>